<dbReference type="OrthoDB" id="4763424at2759"/>
<feature type="non-terminal residue" evidence="1">
    <location>
        <position position="173"/>
    </location>
</feature>
<dbReference type="AlphaFoldDB" id="A0A8K0SY23"/>
<protein>
    <submittedName>
        <fullName evidence="1">Uncharacterized protein</fullName>
    </submittedName>
</protein>
<name>A0A8K0SY23_9HYPO</name>
<accession>A0A8K0SY23</accession>
<evidence type="ECO:0000313" key="1">
    <source>
        <dbReference type="EMBL" id="KAH7324585.1"/>
    </source>
</evidence>
<evidence type="ECO:0000313" key="2">
    <source>
        <dbReference type="Proteomes" id="UP000813444"/>
    </source>
</evidence>
<gene>
    <name evidence="1" type="ORF">B0I35DRAFT_424503</name>
</gene>
<dbReference type="Proteomes" id="UP000813444">
    <property type="component" value="Unassembled WGS sequence"/>
</dbReference>
<sequence>MFERSPHWRGQHLVVALITVLNYKHISTREAKEKEEGTEGEAEAEAEAEVCLVEDPGNESKHWKSSLGTCVNIRACTVCHSDAEYELKLEKEFLSITYACYRDLGPATDPNHPKWVALVTGAGFHHRSKFDLGTSSYARSTAALLCRLPSLYIHTTPFGRFDMSKSLTYKLPS</sequence>
<keyword evidence="2" id="KW-1185">Reference proteome</keyword>
<proteinExistence type="predicted"/>
<organism evidence="1 2">
    <name type="scientific">Stachybotrys elegans</name>
    <dbReference type="NCBI Taxonomy" id="80388"/>
    <lineage>
        <taxon>Eukaryota</taxon>
        <taxon>Fungi</taxon>
        <taxon>Dikarya</taxon>
        <taxon>Ascomycota</taxon>
        <taxon>Pezizomycotina</taxon>
        <taxon>Sordariomycetes</taxon>
        <taxon>Hypocreomycetidae</taxon>
        <taxon>Hypocreales</taxon>
        <taxon>Stachybotryaceae</taxon>
        <taxon>Stachybotrys</taxon>
    </lineage>
</organism>
<dbReference type="EMBL" id="JAGPNK010000003">
    <property type="protein sequence ID" value="KAH7324585.1"/>
    <property type="molecule type" value="Genomic_DNA"/>
</dbReference>
<comment type="caution">
    <text evidence="1">The sequence shown here is derived from an EMBL/GenBank/DDBJ whole genome shotgun (WGS) entry which is preliminary data.</text>
</comment>
<reference evidence="1" key="1">
    <citation type="journal article" date="2021" name="Nat. Commun.">
        <title>Genetic determinants of endophytism in the Arabidopsis root mycobiome.</title>
        <authorList>
            <person name="Mesny F."/>
            <person name="Miyauchi S."/>
            <person name="Thiergart T."/>
            <person name="Pickel B."/>
            <person name="Atanasova L."/>
            <person name="Karlsson M."/>
            <person name="Huettel B."/>
            <person name="Barry K.W."/>
            <person name="Haridas S."/>
            <person name="Chen C."/>
            <person name="Bauer D."/>
            <person name="Andreopoulos W."/>
            <person name="Pangilinan J."/>
            <person name="LaButti K."/>
            <person name="Riley R."/>
            <person name="Lipzen A."/>
            <person name="Clum A."/>
            <person name="Drula E."/>
            <person name="Henrissat B."/>
            <person name="Kohler A."/>
            <person name="Grigoriev I.V."/>
            <person name="Martin F.M."/>
            <person name="Hacquard S."/>
        </authorList>
    </citation>
    <scope>NUCLEOTIDE SEQUENCE</scope>
    <source>
        <strain evidence="1">MPI-CAGE-CH-0235</strain>
    </source>
</reference>